<dbReference type="EMBL" id="KI631506">
    <property type="protein sequence ID" value="EYU27108.1"/>
    <property type="molecule type" value="Genomic_DNA"/>
</dbReference>
<dbReference type="InterPro" id="IPR043145">
    <property type="entry name" value="Znf_ZZ_sf"/>
</dbReference>
<evidence type="ECO:0000313" key="6">
    <source>
        <dbReference type="EMBL" id="EYU27108.1"/>
    </source>
</evidence>
<dbReference type="Proteomes" id="UP000030748">
    <property type="component" value="Unassembled WGS sequence"/>
</dbReference>
<name>A0A022QIN4_ERYGU</name>
<evidence type="ECO:0000313" key="7">
    <source>
        <dbReference type="Proteomes" id="UP000030748"/>
    </source>
</evidence>
<gene>
    <name evidence="6" type="ORF">MIMGU_mgv1a022256mg</name>
</gene>
<dbReference type="SUPFAM" id="SSF57889">
    <property type="entry name" value="Cysteine-rich domain"/>
    <property type="match status" value="3"/>
</dbReference>
<dbReference type="PANTHER" id="PTHR46288:SF13">
    <property type="entry name" value="DC1 DOMAIN CONTAINING PROTEIN"/>
    <property type="match status" value="1"/>
</dbReference>
<dbReference type="PANTHER" id="PTHR46288">
    <property type="entry name" value="PHORBOL-ESTER/DAG-TYPE DOMAIN-CONTAINING PROTEIN"/>
    <property type="match status" value="1"/>
</dbReference>
<dbReference type="InterPro" id="IPR046349">
    <property type="entry name" value="C1-like_sf"/>
</dbReference>
<reference evidence="6 7" key="1">
    <citation type="journal article" date="2013" name="Proc. Natl. Acad. Sci. U.S.A.">
        <title>Fine-scale variation in meiotic recombination in Mimulus inferred from population shotgun sequencing.</title>
        <authorList>
            <person name="Hellsten U."/>
            <person name="Wright K.M."/>
            <person name="Jenkins J."/>
            <person name="Shu S."/>
            <person name="Yuan Y."/>
            <person name="Wessler S.R."/>
            <person name="Schmutz J."/>
            <person name="Willis J.H."/>
            <person name="Rokhsar D.S."/>
        </authorList>
    </citation>
    <scope>NUCLEOTIDE SEQUENCE [LARGE SCALE GENOMIC DNA]</scope>
    <source>
        <strain evidence="7">cv. DUN x IM62</strain>
    </source>
</reference>
<dbReference type="GO" id="GO:0008270">
    <property type="term" value="F:zinc ion binding"/>
    <property type="evidence" value="ECO:0007669"/>
    <property type="project" value="UniProtKB-KW"/>
</dbReference>
<dbReference type="InterPro" id="IPR004146">
    <property type="entry name" value="DC1"/>
</dbReference>
<feature type="domain" description="DC1" evidence="5">
    <location>
        <begin position="135"/>
        <end position="182"/>
    </location>
</feature>
<proteinExistence type="predicted"/>
<feature type="non-terminal residue" evidence="6">
    <location>
        <position position="249"/>
    </location>
</feature>
<dbReference type="AlphaFoldDB" id="A0A022QIN4"/>
<keyword evidence="3" id="KW-0863">Zinc-finger</keyword>
<evidence type="ECO:0000259" key="5">
    <source>
        <dbReference type="Pfam" id="PF03107"/>
    </source>
</evidence>
<accession>A0A022QIN4</accession>
<dbReference type="Pfam" id="PF03107">
    <property type="entry name" value="C1_2"/>
    <property type="match status" value="3"/>
</dbReference>
<sequence length="249" mass="26937">MGNKSSKPKKEALPKHFSHRHPLNLITHDPETLTLITSPCSACKLELSGTRLYSCTVCNDFFLHGSCFDMPKEIIHPFHKEHVLVLLSKPAYKEGRFRCDACGEKGKGFSYHCDPCGTDLHNYCAVMPFSVTHDCHVHRLKLVFGSLYANKKFSCAICQMPGSRQWLYRCRPCEFYAHLKCVRGGGGGVGGGGIAALGTFTVGGGIVVLGALPGEMDDDGGDDDEIDGQDLSDVGNGAVDLIGALLGFL</sequence>
<protein>
    <recommendedName>
        <fullName evidence="5">DC1 domain-containing protein</fullName>
    </recommendedName>
</protein>
<keyword evidence="1" id="KW-0479">Metal-binding</keyword>
<keyword evidence="4" id="KW-0862">Zinc</keyword>
<evidence type="ECO:0000256" key="4">
    <source>
        <dbReference type="ARBA" id="ARBA00022833"/>
    </source>
</evidence>
<dbReference type="eggNOG" id="ENOG502S0HB">
    <property type="taxonomic scope" value="Eukaryota"/>
</dbReference>
<feature type="domain" description="DC1" evidence="5">
    <location>
        <begin position="77"/>
        <end position="125"/>
    </location>
</feature>
<dbReference type="Gene3D" id="3.30.60.90">
    <property type="match status" value="1"/>
</dbReference>
<keyword evidence="7" id="KW-1185">Reference proteome</keyword>
<keyword evidence="2" id="KW-0677">Repeat</keyword>
<organism evidence="6 7">
    <name type="scientific">Erythranthe guttata</name>
    <name type="common">Yellow monkey flower</name>
    <name type="synonym">Mimulus guttatus</name>
    <dbReference type="NCBI Taxonomy" id="4155"/>
    <lineage>
        <taxon>Eukaryota</taxon>
        <taxon>Viridiplantae</taxon>
        <taxon>Streptophyta</taxon>
        <taxon>Embryophyta</taxon>
        <taxon>Tracheophyta</taxon>
        <taxon>Spermatophyta</taxon>
        <taxon>Magnoliopsida</taxon>
        <taxon>eudicotyledons</taxon>
        <taxon>Gunneridae</taxon>
        <taxon>Pentapetalae</taxon>
        <taxon>asterids</taxon>
        <taxon>lamiids</taxon>
        <taxon>Lamiales</taxon>
        <taxon>Phrymaceae</taxon>
        <taxon>Erythranthe</taxon>
    </lineage>
</organism>
<evidence type="ECO:0000256" key="2">
    <source>
        <dbReference type="ARBA" id="ARBA00022737"/>
    </source>
</evidence>
<evidence type="ECO:0000256" key="1">
    <source>
        <dbReference type="ARBA" id="ARBA00022723"/>
    </source>
</evidence>
<evidence type="ECO:0000256" key="3">
    <source>
        <dbReference type="ARBA" id="ARBA00022771"/>
    </source>
</evidence>
<feature type="domain" description="DC1" evidence="5">
    <location>
        <begin position="17"/>
        <end position="67"/>
    </location>
</feature>